<protein>
    <submittedName>
        <fullName evidence="1">Uncharacterized protein</fullName>
    </submittedName>
</protein>
<dbReference type="EMBL" id="JADWDJ010000001">
    <property type="protein sequence ID" value="KAG5286802.1"/>
    <property type="molecule type" value="Genomic_DNA"/>
</dbReference>
<dbReference type="Proteomes" id="UP000823561">
    <property type="component" value="Chromosome 1"/>
</dbReference>
<dbReference type="AlphaFoldDB" id="A0AAV6HKG9"/>
<name>A0AAV6HKG9_9TELE</name>
<gene>
    <name evidence="1" type="ORF">AALO_G00018950</name>
</gene>
<organism evidence="1 2">
    <name type="scientific">Alosa alosa</name>
    <name type="common">allis shad</name>
    <dbReference type="NCBI Taxonomy" id="278164"/>
    <lineage>
        <taxon>Eukaryota</taxon>
        <taxon>Metazoa</taxon>
        <taxon>Chordata</taxon>
        <taxon>Craniata</taxon>
        <taxon>Vertebrata</taxon>
        <taxon>Euteleostomi</taxon>
        <taxon>Actinopterygii</taxon>
        <taxon>Neopterygii</taxon>
        <taxon>Teleostei</taxon>
        <taxon>Clupei</taxon>
        <taxon>Clupeiformes</taxon>
        <taxon>Clupeoidei</taxon>
        <taxon>Clupeidae</taxon>
        <taxon>Alosa</taxon>
    </lineage>
</organism>
<keyword evidence="2" id="KW-1185">Reference proteome</keyword>
<sequence length="70" mass="8060">MLDSPSLICSGCLFDKRKCTVHFVLVRLHVHPLSVVFKQEYQILKRVKSVAQVKEAPGKIRSPHSKNFRQ</sequence>
<evidence type="ECO:0000313" key="2">
    <source>
        <dbReference type="Proteomes" id="UP000823561"/>
    </source>
</evidence>
<proteinExistence type="predicted"/>
<evidence type="ECO:0000313" key="1">
    <source>
        <dbReference type="EMBL" id="KAG5286802.1"/>
    </source>
</evidence>
<reference evidence="1 2" key="1">
    <citation type="submission" date="2020-10" db="EMBL/GenBank/DDBJ databases">
        <title>Chromosome-scale genome assembly of the Allis shad, Alosa alosa.</title>
        <authorList>
            <person name="Margot Z."/>
            <person name="Christophe K."/>
            <person name="Cabau C."/>
            <person name="Louis A."/>
            <person name="Berthelot C."/>
            <person name="Parey E."/>
            <person name="Roest Crollius H."/>
            <person name="Montfort J."/>
            <person name="Robinson-Rechavi M."/>
            <person name="Bucao C."/>
            <person name="Bouchez O."/>
            <person name="Gislard M."/>
            <person name="Lluch J."/>
            <person name="Milhes M."/>
            <person name="Lampietro C."/>
            <person name="Lopez Roques C."/>
            <person name="Donnadieu C."/>
            <person name="Braasch I."/>
            <person name="Desvignes T."/>
            <person name="Postlethwait J."/>
            <person name="Bobe J."/>
            <person name="Guiguen Y."/>
        </authorList>
    </citation>
    <scope>NUCLEOTIDE SEQUENCE [LARGE SCALE GENOMIC DNA]</scope>
    <source>
        <strain evidence="1">M-15738</strain>
        <tissue evidence="1">Blood</tissue>
    </source>
</reference>
<accession>A0AAV6HKG9</accession>
<comment type="caution">
    <text evidence="1">The sequence shown here is derived from an EMBL/GenBank/DDBJ whole genome shotgun (WGS) entry which is preliminary data.</text>
</comment>